<feature type="region of interest" description="Disordered" evidence="1">
    <location>
        <begin position="29"/>
        <end position="73"/>
    </location>
</feature>
<dbReference type="Proteomes" id="UP000276223">
    <property type="component" value="Unassembled WGS sequence"/>
</dbReference>
<dbReference type="EMBL" id="RJVA01000001">
    <property type="protein sequence ID" value="ROR03511.1"/>
    <property type="molecule type" value="Genomic_DNA"/>
</dbReference>
<comment type="caution">
    <text evidence="2">The sequence shown here is derived from an EMBL/GenBank/DDBJ whole genome shotgun (WGS) entry which is preliminary data.</text>
</comment>
<feature type="compositionally biased region" description="Basic and acidic residues" evidence="1">
    <location>
        <begin position="48"/>
        <end position="66"/>
    </location>
</feature>
<gene>
    <name evidence="2" type="ORF">EDC27_0045</name>
</gene>
<accession>A0A3N1VR11</accession>
<name>A0A3N1VR11_9BACT</name>
<evidence type="ECO:0000256" key="1">
    <source>
        <dbReference type="SAM" id="MobiDB-lite"/>
    </source>
</evidence>
<evidence type="ECO:0000313" key="3">
    <source>
        <dbReference type="Proteomes" id="UP000276223"/>
    </source>
</evidence>
<keyword evidence="3" id="KW-1185">Reference proteome</keyword>
<reference evidence="2 3" key="1">
    <citation type="submission" date="2018-11" db="EMBL/GenBank/DDBJ databases">
        <title>Genomic Encyclopedia of Type Strains, Phase IV (KMG-IV): sequencing the most valuable type-strain genomes for metagenomic binning, comparative biology and taxonomic classification.</title>
        <authorList>
            <person name="Goeker M."/>
        </authorList>
    </citation>
    <scope>NUCLEOTIDE SEQUENCE [LARGE SCALE GENOMIC DNA]</scope>
    <source>
        <strain evidence="2 3">DSM 22027</strain>
    </source>
</reference>
<dbReference type="AlphaFoldDB" id="A0A3N1VR11"/>
<proteinExistence type="predicted"/>
<organism evidence="2 3">
    <name type="scientific">Desulfosoma caldarium</name>
    <dbReference type="NCBI Taxonomy" id="610254"/>
    <lineage>
        <taxon>Bacteria</taxon>
        <taxon>Pseudomonadati</taxon>
        <taxon>Thermodesulfobacteriota</taxon>
        <taxon>Syntrophobacteria</taxon>
        <taxon>Syntrophobacterales</taxon>
        <taxon>Syntrophobacteraceae</taxon>
        <taxon>Desulfosoma</taxon>
    </lineage>
</organism>
<evidence type="ECO:0000313" key="2">
    <source>
        <dbReference type="EMBL" id="ROR03511.1"/>
    </source>
</evidence>
<protein>
    <submittedName>
        <fullName evidence="2">Uncharacterized protein</fullName>
    </submittedName>
</protein>
<sequence>MEGLTARKGGFGVIQRSVLSTAVTNLQTRHPHASRIQGYNPPIPFPEFTKRREPRNPLNLKGREGRWSSMEIC</sequence>